<evidence type="ECO:0000313" key="2">
    <source>
        <dbReference type="Proteomes" id="UP000009047"/>
    </source>
</evidence>
<accession>E1QL13</accession>
<reference evidence="1 2" key="1">
    <citation type="journal article" date="2010" name="Stand. Genomic Sci.">
        <title>Complete genome sequence of Desulfarculus baarsii type strain (2st14).</title>
        <authorList>
            <person name="Sun H."/>
            <person name="Spring S."/>
            <person name="Lapidus A."/>
            <person name="Davenport K."/>
            <person name="Del Rio T.G."/>
            <person name="Tice H."/>
            <person name="Nolan M."/>
            <person name="Copeland A."/>
            <person name="Cheng J.F."/>
            <person name="Lucas S."/>
            <person name="Tapia R."/>
            <person name="Goodwin L."/>
            <person name="Pitluck S."/>
            <person name="Ivanova N."/>
            <person name="Pagani I."/>
            <person name="Mavromatis K."/>
            <person name="Ovchinnikova G."/>
            <person name="Pati A."/>
            <person name="Chen A."/>
            <person name="Palaniappan K."/>
            <person name="Hauser L."/>
            <person name="Chang Y.J."/>
            <person name="Jeffries C.D."/>
            <person name="Detter J.C."/>
            <person name="Han C."/>
            <person name="Rohde M."/>
            <person name="Brambilla E."/>
            <person name="Goker M."/>
            <person name="Woyke T."/>
            <person name="Bristow J."/>
            <person name="Eisen J.A."/>
            <person name="Markowitz V."/>
            <person name="Hugenholtz P."/>
            <person name="Kyrpides N.C."/>
            <person name="Klenk H.P."/>
            <person name="Land M."/>
        </authorList>
    </citation>
    <scope>NUCLEOTIDE SEQUENCE [LARGE SCALE GENOMIC DNA]</scope>
    <source>
        <strain evidence="2">ATCC 33931 / DSM 2075 / LMG 7858 / VKM B-1802 / 2st14</strain>
    </source>
</reference>
<dbReference type="RefSeq" id="WP_013258719.1">
    <property type="nucleotide sequence ID" value="NC_014365.1"/>
</dbReference>
<dbReference type="AlphaFoldDB" id="E1QL13"/>
<dbReference type="Proteomes" id="UP000009047">
    <property type="component" value="Chromosome"/>
</dbReference>
<evidence type="ECO:0000313" key="1">
    <source>
        <dbReference type="EMBL" id="ADK85278.1"/>
    </source>
</evidence>
<protein>
    <submittedName>
        <fullName evidence="1">Uncharacterized protein</fullName>
    </submittedName>
</protein>
<gene>
    <name evidence="1" type="ordered locus">Deba_1913</name>
</gene>
<organism evidence="1 2">
    <name type="scientific">Desulfarculus baarsii (strain ATCC 33931 / DSM 2075 / LMG 7858 / VKM B-1802 / 2st14)</name>
    <dbReference type="NCBI Taxonomy" id="644282"/>
    <lineage>
        <taxon>Bacteria</taxon>
        <taxon>Pseudomonadati</taxon>
        <taxon>Thermodesulfobacteriota</taxon>
        <taxon>Desulfarculia</taxon>
        <taxon>Desulfarculales</taxon>
        <taxon>Desulfarculaceae</taxon>
        <taxon>Desulfarculus</taxon>
    </lineage>
</organism>
<keyword evidence="2" id="KW-1185">Reference proteome</keyword>
<dbReference type="EMBL" id="CP002085">
    <property type="protein sequence ID" value="ADK85278.1"/>
    <property type="molecule type" value="Genomic_DNA"/>
</dbReference>
<sequence length="184" mass="20312">MTSKKPWLGLGLVLTAVTAATIWFMLARQPQDIAGWQNLAWGQTQAQVAKLRKLEPWTESAAKPVCALGEPVELVDEKFRVYLYFSQKAPEGKLLAVTMMAQGHIESFAKLLDQLKAVYGQPSGQDDTFAFKSWQWSRPSGRLELMIVQAPDDLGLGDPLGENPRPAQAEDDAASCSLRYFAAD</sequence>
<proteinExistence type="predicted"/>
<name>E1QL13_DESB2</name>
<dbReference type="KEGG" id="dbr:Deba_1913"/>
<dbReference type="HOGENOM" id="CLU_1465964_0_0_7"/>